<reference evidence="3" key="1">
    <citation type="submission" date="2010-05" db="EMBL/GenBank/DDBJ databases">
        <title>The genome sequence of Magnaporthe poae strain ATCC 64411.</title>
        <authorList>
            <person name="Ma L.-J."/>
            <person name="Dead R."/>
            <person name="Young S."/>
            <person name="Zeng Q."/>
            <person name="Koehrsen M."/>
            <person name="Alvarado L."/>
            <person name="Berlin A."/>
            <person name="Chapman S.B."/>
            <person name="Chen Z."/>
            <person name="Freedman E."/>
            <person name="Gellesch M."/>
            <person name="Goldberg J."/>
            <person name="Griggs A."/>
            <person name="Gujja S."/>
            <person name="Heilman E.R."/>
            <person name="Heiman D."/>
            <person name="Hepburn T."/>
            <person name="Howarth C."/>
            <person name="Jen D."/>
            <person name="Larson L."/>
            <person name="Mehta T."/>
            <person name="Neiman D."/>
            <person name="Pearson M."/>
            <person name="Roberts A."/>
            <person name="Saif S."/>
            <person name="Shea T."/>
            <person name="Shenoy N."/>
            <person name="Sisk P."/>
            <person name="Stolte C."/>
            <person name="Sykes S."/>
            <person name="Walk T."/>
            <person name="White J."/>
            <person name="Yandava C."/>
            <person name="Haas B."/>
            <person name="Nusbaum C."/>
            <person name="Birren B."/>
        </authorList>
    </citation>
    <scope>NUCLEOTIDE SEQUENCE [LARGE SCALE GENOMIC DNA]</scope>
    <source>
        <strain evidence="3">ATCC 64411 / 73-15</strain>
    </source>
</reference>
<protein>
    <submittedName>
        <fullName evidence="1 2">Uncharacterized protein</fullName>
    </submittedName>
</protein>
<proteinExistence type="predicted"/>
<gene>
    <name evidence="1" type="ORF">MAPG_02111</name>
</gene>
<reference evidence="2" key="4">
    <citation type="journal article" date="2015" name="G3 (Bethesda)">
        <title>Genome sequences of three phytopathogenic species of the Magnaporthaceae family of fungi.</title>
        <authorList>
            <person name="Okagaki L.H."/>
            <person name="Nunes C.C."/>
            <person name="Sailsbery J."/>
            <person name="Clay B."/>
            <person name="Brown D."/>
            <person name="John T."/>
            <person name="Oh Y."/>
            <person name="Young N."/>
            <person name="Fitzgerald M."/>
            <person name="Haas B.J."/>
            <person name="Zeng Q."/>
            <person name="Young S."/>
            <person name="Adiconis X."/>
            <person name="Fan L."/>
            <person name="Levin J.Z."/>
            <person name="Mitchell T.K."/>
            <person name="Okubara P.A."/>
            <person name="Farman M.L."/>
            <person name="Kohn L.M."/>
            <person name="Birren B."/>
            <person name="Ma L.-J."/>
            <person name="Dean R.A."/>
        </authorList>
    </citation>
    <scope>NUCLEOTIDE SEQUENCE</scope>
    <source>
        <strain evidence="2">ATCC 64411 / 73-15</strain>
    </source>
</reference>
<evidence type="ECO:0000313" key="2">
    <source>
        <dbReference type="EnsemblFungi" id="MAPG_02111T0"/>
    </source>
</evidence>
<reference evidence="2" key="5">
    <citation type="submission" date="2015-06" db="UniProtKB">
        <authorList>
            <consortium name="EnsemblFungi"/>
        </authorList>
    </citation>
    <scope>IDENTIFICATION</scope>
    <source>
        <strain evidence="2">ATCC 64411</strain>
    </source>
</reference>
<dbReference type="EMBL" id="GL876967">
    <property type="protein sequence ID" value="KLU83044.1"/>
    <property type="molecule type" value="Genomic_DNA"/>
</dbReference>
<dbReference type="EMBL" id="ADBL01000536">
    <property type="status" value="NOT_ANNOTATED_CDS"/>
    <property type="molecule type" value="Genomic_DNA"/>
</dbReference>
<evidence type="ECO:0000313" key="1">
    <source>
        <dbReference type="EMBL" id="KLU83044.1"/>
    </source>
</evidence>
<dbReference type="EnsemblFungi" id="MAPG_02111T0">
    <property type="protein sequence ID" value="MAPG_02111T0"/>
    <property type="gene ID" value="MAPG_02111"/>
</dbReference>
<dbReference type="AlphaFoldDB" id="A0A0C4DQH1"/>
<organism evidence="2 3">
    <name type="scientific">Magnaporthiopsis poae (strain ATCC 64411 / 73-15)</name>
    <name type="common">Kentucky bluegrass fungus</name>
    <name type="synonym">Magnaporthe poae</name>
    <dbReference type="NCBI Taxonomy" id="644358"/>
    <lineage>
        <taxon>Eukaryota</taxon>
        <taxon>Fungi</taxon>
        <taxon>Dikarya</taxon>
        <taxon>Ascomycota</taxon>
        <taxon>Pezizomycotina</taxon>
        <taxon>Sordariomycetes</taxon>
        <taxon>Sordariomycetidae</taxon>
        <taxon>Magnaporthales</taxon>
        <taxon>Magnaporthaceae</taxon>
        <taxon>Magnaporthiopsis</taxon>
    </lineage>
</organism>
<name>A0A0C4DQH1_MAGP6</name>
<dbReference type="Proteomes" id="UP000011715">
    <property type="component" value="Unassembled WGS sequence"/>
</dbReference>
<accession>A0A0C4DQH1</accession>
<evidence type="ECO:0000313" key="3">
    <source>
        <dbReference type="Proteomes" id="UP000011715"/>
    </source>
</evidence>
<dbReference type="VEuPathDB" id="FungiDB:MAPG_02111"/>
<sequence>MRVWLGSPLAARRASGRPLLQRVLIKTVVLVYSLDPISVSQRPWSHSSSPHWYRLSRVIPRVDLGKRSDQGISLGWGVLLIPDRRVLLAPFTGNPFFNHPRCAP</sequence>
<reference evidence="1" key="2">
    <citation type="submission" date="2010-05" db="EMBL/GenBank/DDBJ databases">
        <title>The Genome Sequence of Magnaporthe poae strain ATCC 64411.</title>
        <authorList>
            <consortium name="The Broad Institute Genome Sequencing Platform"/>
            <consortium name="Broad Institute Genome Sequencing Center for Infectious Disease"/>
            <person name="Ma L.-J."/>
            <person name="Dead R."/>
            <person name="Young S."/>
            <person name="Zeng Q."/>
            <person name="Koehrsen M."/>
            <person name="Alvarado L."/>
            <person name="Berlin A."/>
            <person name="Chapman S.B."/>
            <person name="Chen Z."/>
            <person name="Freedman E."/>
            <person name="Gellesch M."/>
            <person name="Goldberg J."/>
            <person name="Griggs A."/>
            <person name="Gujja S."/>
            <person name="Heilman E.R."/>
            <person name="Heiman D."/>
            <person name="Hepburn T."/>
            <person name="Howarth C."/>
            <person name="Jen D."/>
            <person name="Larson L."/>
            <person name="Mehta T."/>
            <person name="Neiman D."/>
            <person name="Pearson M."/>
            <person name="Roberts A."/>
            <person name="Saif S."/>
            <person name="Shea T."/>
            <person name="Shenoy N."/>
            <person name="Sisk P."/>
            <person name="Stolte C."/>
            <person name="Sykes S."/>
            <person name="Walk T."/>
            <person name="White J."/>
            <person name="Yandava C."/>
            <person name="Haas B."/>
            <person name="Nusbaum C."/>
            <person name="Birren B."/>
        </authorList>
    </citation>
    <scope>NUCLEOTIDE SEQUENCE</scope>
    <source>
        <strain evidence="1">ATCC 64411</strain>
    </source>
</reference>
<keyword evidence="3" id="KW-1185">Reference proteome</keyword>
<reference evidence="1" key="3">
    <citation type="submission" date="2011-03" db="EMBL/GenBank/DDBJ databases">
        <title>Annotation of Magnaporthe poae ATCC 64411.</title>
        <authorList>
            <person name="Ma L.-J."/>
            <person name="Dead R."/>
            <person name="Young S.K."/>
            <person name="Zeng Q."/>
            <person name="Gargeya S."/>
            <person name="Fitzgerald M."/>
            <person name="Haas B."/>
            <person name="Abouelleil A."/>
            <person name="Alvarado L."/>
            <person name="Arachchi H.M."/>
            <person name="Berlin A."/>
            <person name="Brown A."/>
            <person name="Chapman S.B."/>
            <person name="Chen Z."/>
            <person name="Dunbar C."/>
            <person name="Freedman E."/>
            <person name="Gearin G."/>
            <person name="Gellesch M."/>
            <person name="Goldberg J."/>
            <person name="Griggs A."/>
            <person name="Gujja S."/>
            <person name="Heiman D."/>
            <person name="Howarth C."/>
            <person name="Larson L."/>
            <person name="Lui A."/>
            <person name="MacDonald P.J.P."/>
            <person name="Mehta T."/>
            <person name="Montmayeur A."/>
            <person name="Murphy C."/>
            <person name="Neiman D."/>
            <person name="Pearson M."/>
            <person name="Priest M."/>
            <person name="Roberts A."/>
            <person name="Saif S."/>
            <person name="Shea T."/>
            <person name="Shenoy N."/>
            <person name="Sisk P."/>
            <person name="Stolte C."/>
            <person name="Sykes S."/>
            <person name="Yandava C."/>
            <person name="Wortman J."/>
            <person name="Nusbaum C."/>
            <person name="Birren B."/>
        </authorList>
    </citation>
    <scope>NUCLEOTIDE SEQUENCE</scope>
    <source>
        <strain evidence="1">ATCC 64411</strain>
    </source>
</reference>